<dbReference type="AlphaFoldDB" id="A0A7I4YZY4"/>
<evidence type="ECO:0000313" key="2">
    <source>
        <dbReference type="Proteomes" id="UP000025227"/>
    </source>
</evidence>
<keyword evidence="1" id="KW-0175">Coiled coil</keyword>
<dbReference type="OrthoDB" id="5820813at2759"/>
<name>A0A7I4YZY4_HAECO</name>
<dbReference type="WBParaSite" id="HCON_00163230-00001">
    <property type="protein sequence ID" value="HCON_00163230-00001"/>
    <property type="gene ID" value="HCON_00163230"/>
</dbReference>
<dbReference type="Proteomes" id="UP000025227">
    <property type="component" value="Unplaced"/>
</dbReference>
<feature type="coiled-coil region" evidence="1">
    <location>
        <begin position="338"/>
        <end position="365"/>
    </location>
</feature>
<sequence>MSNSLKVKVDERLDIARLVEQYKTMLFNPDLSEDQKTEAWSRILAECTSRGHHWVKGKDVTYLKKSKWPGIKRDAIEHYQADMKSDVTHRKKLTEADVIVLRAISFNTENLGSLVKKDIPNPSSDIYDGDVTQPVTVEVKTGEPLDLLACGMQLSGDLGKFDNGLLVNLFSNNHQESRKSIIPSSDQEHRYSKRQRIDDDGPIDHDLMAALGFGKNRHKSAADSAEGFVDSPERYVRKITESDSCGSERVATVGDYVRSVSSVPAAPKDDESLYAVPYTNASERKPSIEHPKCPISLPKVSTISSVSSVVSPKDNCRDLKGLQKKAYEAQIAREEAMTRYYQMKIKKLELEIAQLQRNRSENEIQS</sequence>
<reference evidence="3" key="1">
    <citation type="submission" date="2020-12" db="UniProtKB">
        <authorList>
            <consortium name="WormBaseParasite"/>
        </authorList>
    </citation>
    <scope>IDENTIFICATION</scope>
    <source>
        <strain evidence="3">MHco3</strain>
    </source>
</reference>
<organism evidence="2 3">
    <name type="scientific">Haemonchus contortus</name>
    <name type="common">Barber pole worm</name>
    <dbReference type="NCBI Taxonomy" id="6289"/>
    <lineage>
        <taxon>Eukaryota</taxon>
        <taxon>Metazoa</taxon>
        <taxon>Ecdysozoa</taxon>
        <taxon>Nematoda</taxon>
        <taxon>Chromadorea</taxon>
        <taxon>Rhabditida</taxon>
        <taxon>Rhabditina</taxon>
        <taxon>Rhabditomorpha</taxon>
        <taxon>Strongyloidea</taxon>
        <taxon>Trichostrongylidae</taxon>
        <taxon>Haemonchus</taxon>
    </lineage>
</organism>
<proteinExistence type="predicted"/>
<accession>A0A7I4YZY4</accession>
<evidence type="ECO:0000256" key="1">
    <source>
        <dbReference type="SAM" id="Coils"/>
    </source>
</evidence>
<protein>
    <submittedName>
        <fullName evidence="3">Regulatory protein zeste</fullName>
    </submittedName>
</protein>
<keyword evidence="2" id="KW-1185">Reference proteome</keyword>
<dbReference type="OMA" id="ECTARGH"/>
<evidence type="ECO:0000313" key="3">
    <source>
        <dbReference type="WBParaSite" id="HCON_00163230-00001"/>
    </source>
</evidence>